<dbReference type="AlphaFoldDB" id="A0A6J6I619"/>
<organism evidence="1">
    <name type="scientific">freshwater metagenome</name>
    <dbReference type="NCBI Taxonomy" id="449393"/>
    <lineage>
        <taxon>unclassified sequences</taxon>
        <taxon>metagenomes</taxon>
        <taxon>ecological metagenomes</taxon>
    </lineage>
</organism>
<name>A0A6J6I619_9ZZZZ</name>
<gene>
    <name evidence="1" type="ORF">UFOPK1835_01694</name>
</gene>
<evidence type="ECO:0000313" key="1">
    <source>
        <dbReference type="EMBL" id="CAB4619907.1"/>
    </source>
</evidence>
<reference evidence="1" key="1">
    <citation type="submission" date="2020-05" db="EMBL/GenBank/DDBJ databases">
        <authorList>
            <person name="Chiriac C."/>
            <person name="Salcher M."/>
            <person name="Ghai R."/>
            <person name="Kavagutti S V."/>
        </authorList>
    </citation>
    <scope>NUCLEOTIDE SEQUENCE</scope>
</reference>
<protein>
    <submittedName>
        <fullName evidence="1">Unannotated protein</fullName>
    </submittedName>
</protein>
<accession>A0A6J6I619</accession>
<proteinExistence type="predicted"/>
<dbReference type="EMBL" id="CAEZUP010000092">
    <property type="protein sequence ID" value="CAB4619907.1"/>
    <property type="molecule type" value="Genomic_DNA"/>
</dbReference>
<sequence length="195" mass="21204">MGPSPTGLLLLSTWLPDELHDAFSGWCDDHHRELLTVPGFMRARRLAFVEGSAAGDDAQFLTMYETADLAVLSSDPYVEHGRNSGGLPEFLRGKLRMARLDCELESATPVDWWSGTAFSEILMITRPEGAPFPGSGAAATDALPITVRSYRASQGPRVRLAESLGDAPAHDAITASEHWSRWRCVFEESAPAGAF</sequence>